<accession>A0A1R3XS13</accession>
<dbReference type="Proteomes" id="UP000187181">
    <property type="component" value="Unassembled WGS sequence"/>
</dbReference>
<organism evidence="1 2">
    <name type="scientific">Pontibacter indicus</name>
    <dbReference type="NCBI Taxonomy" id="1317125"/>
    <lineage>
        <taxon>Bacteria</taxon>
        <taxon>Pseudomonadati</taxon>
        <taxon>Bacteroidota</taxon>
        <taxon>Cytophagia</taxon>
        <taxon>Cytophagales</taxon>
        <taxon>Hymenobacteraceae</taxon>
        <taxon>Pontibacter</taxon>
    </lineage>
</organism>
<dbReference type="STRING" id="1317125.SAMN05444128_3224"/>
<dbReference type="OrthoDB" id="9815351at2"/>
<gene>
    <name evidence="1" type="ORF">SAMN05444128_3224</name>
</gene>
<evidence type="ECO:0000313" key="2">
    <source>
        <dbReference type="Proteomes" id="UP000187181"/>
    </source>
</evidence>
<dbReference type="AlphaFoldDB" id="A0A1R3XS13"/>
<reference evidence="2" key="1">
    <citation type="submission" date="2017-01" db="EMBL/GenBank/DDBJ databases">
        <authorList>
            <person name="Varghese N."/>
            <person name="Submissions S."/>
        </authorList>
    </citation>
    <scope>NUCLEOTIDE SEQUENCE [LARGE SCALE GENOMIC DNA]</scope>
    <source>
        <strain evidence="2">LP100</strain>
    </source>
</reference>
<dbReference type="CDD" id="cd03801">
    <property type="entry name" value="GT4_PimA-like"/>
    <property type="match status" value="1"/>
</dbReference>
<sequence length="359" mass="41032">MRVLFFPKYTRLGASSRLRTYQYTPYFEEQGIRCEYSPLFDDQYLQRLYQKKSSNKLSIVIAYINRLLRLFTIPKYDLIVIEKELFPYLPAFAEQVLAFFKFKYVVDYDDAIFHNYDLHPNKLIRSLLEKKIAHVMKGSSLVVAGNTYLRDYAQKAGASQITIIPTVIDTDSYTVKTQEEQDNVTIGWIGSPVTLKYVKNIVPVLKELSSKYPLKLHIIGGKAGVGFEGHEEVLEWSEATEAELIRHFDIGIMPLNDDAWEKGKCGYKLIQYMGCGLPVVGSPVGVNEEIIQDGVNGYKAANLVSWQKSLETLLADKELREKMGKQGRALVEERYSYKVAKTIWLQCLLGVQNSKDAHL</sequence>
<dbReference type="GO" id="GO:0016740">
    <property type="term" value="F:transferase activity"/>
    <property type="evidence" value="ECO:0007669"/>
    <property type="project" value="UniProtKB-KW"/>
</dbReference>
<dbReference type="RefSeq" id="WP_076670934.1">
    <property type="nucleotide sequence ID" value="NZ_FTPP01000003.1"/>
</dbReference>
<protein>
    <submittedName>
        <fullName evidence="1">Glycosyltransferase involved in cell wall bisynthesis</fullName>
    </submittedName>
</protein>
<dbReference type="Gene3D" id="3.40.50.2000">
    <property type="entry name" value="Glycogen Phosphorylase B"/>
    <property type="match status" value="2"/>
</dbReference>
<dbReference type="EMBL" id="FTPP01000003">
    <property type="protein sequence ID" value="SIT93812.1"/>
    <property type="molecule type" value="Genomic_DNA"/>
</dbReference>
<dbReference type="Pfam" id="PF13692">
    <property type="entry name" value="Glyco_trans_1_4"/>
    <property type="match status" value="1"/>
</dbReference>
<dbReference type="PANTHER" id="PTHR12526">
    <property type="entry name" value="GLYCOSYLTRANSFERASE"/>
    <property type="match status" value="1"/>
</dbReference>
<evidence type="ECO:0000313" key="1">
    <source>
        <dbReference type="EMBL" id="SIT93812.1"/>
    </source>
</evidence>
<proteinExistence type="predicted"/>
<keyword evidence="2" id="KW-1185">Reference proteome</keyword>
<name>A0A1R3XS13_9BACT</name>
<keyword evidence="1" id="KW-0808">Transferase</keyword>
<dbReference type="SUPFAM" id="SSF53756">
    <property type="entry name" value="UDP-Glycosyltransferase/glycogen phosphorylase"/>
    <property type="match status" value="1"/>
</dbReference>